<evidence type="ECO:0000313" key="5">
    <source>
        <dbReference type="EMBL" id="EON72107.1"/>
    </source>
</evidence>
<keyword evidence="2 3" id="KW-0802">TPR repeat</keyword>
<keyword evidence="4" id="KW-0812">Transmembrane</keyword>
<dbReference type="InterPro" id="IPR011990">
    <property type="entry name" value="TPR-like_helical_dom_sf"/>
</dbReference>
<dbReference type="AlphaFoldDB" id="R7ZDB9"/>
<feature type="repeat" description="TPR" evidence="3">
    <location>
        <begin position="107"/>
        <end position="140"/>
    </location>
</feature>
<evidence type="ECO:0000256" key="1">
    <source>
        <dbReference type="ARBA" id="ARBA00022737"/>
    </source>
</evidence>
<feature type="repeat" description="TPR" evidence="3">
    <location>
        <begin position="73"/>
        <end position="106"/>
    </location>
</feature>
<evidence type="ECO:0000256" key="2">
    <source>
        <dbReference type="ARBA" id="ARBA00022803"/>
    </source>
</evidence>
<organism evidence="5 6">
    <name type="scientific">Lysinibacillus sphaericus OT4b.31</name>
    <dbReference type="NCBI Taxonomy" id="1285586"/>
    <lineage>
        <taxon>Bacteria</taxon>
        <taxon>Bacillati</taxon>
        <taxon>Bacillota</taxon>
        <taxon>Bacilli</taxon>
        <taxon>Bacillales</taxon>
        <taxon>Bacillaceae</taxon>
        <taxon>Lysinibacillus</taxon>
    </lineage>
</organism>
<feature type="repeat" description="TPR" evidence="3">
    <location>
        <begin position="39"/>
        <end position="72"/>
    </location>
</feature>
<reference evidence="5 6" key="1">
    <citation type="submission" date="2013-04" db="EMBL/GenBank/DDBJ databases">
        <title>Draft genome of the heavy metal tolerant bacterium Lysinibacillus sphaericus strain OT4b.31.</title>
        <authorList>
            <person name="Pena-Montenegro T.D."/>
            <person name="Dussan J."/>
        </authorList>
    </citation>
    <scope>NUCLEOTIDE SEQUENCE [LARGE SCALE GENOMIC DNA]</scope>
    <source>
        <strain evidence="5 6">OT4b.31</strain>
    </source>
</reference>
<evidence type="ECO:0000256" key="3">
    <source>
        <dbReference type="PROSITE-ProRule" id="PRU00339"/>
    </source>
</evidence>
<evidence type="ECO:0000313" key="6">
    <source>
        <dbReference type="Proteomes" id="UP000013911"/>
    </source>
</evidence>
<dbReference type="InterPro" id="IPR019734">
    <property type="entry name" value="TPR_rpt"/>
</dbReference>
<sequence length="294" mass="34277">MNEYEETSFEVIEHYFDIGKYNQVIELVKEELQDHIENSMLWYMLGYSNYTIDEFDDAEEQLHEAMRLGHDEEIVFYVLGHLYMETEKWQEAEASFLEVLCLNPNDAETHASYAVLMKKTGHRKKAKLLIEKALELDPENAYVLRKHFTLEGVHGDKQQQVLALEQYMNSADSELAKLLHLGNNASFRHNDKEAKEYYRQAYLLQPEDKNLLSILEEMEFSGHPLLALNRIIERFGGAPVFWLIGVGTTFTLLFLGFEDIGILWMKCYIVLALYTWISVPLVKGLKKLRGYNYG</sequence>
<keyword evidence="4" id="KW-1133">Transmembrane helix</keyword>
<dbReference type="OrthoDB" id="2465982at2"/>
<name>R7ZDB9_LYSSH</name>
<feature type="transmembrane region" description="Helical" evidence="4">
    <location>
        <begin position="263"/>
        <end position="282"/>
    </location>
</feature>
<accession>R7ZDB9</accession>
<feature type="transmembrane region" description="Helical" evidence="4">
    <location>
        <begin position="240"/>
        <end position="257"/>
    </location>
</feature>
<proteinExistence type="predicted"/>
<dbReference type="EMBL" id="AQPX01000020">
    <property type="protein sequence ID" value="EON72107.1"/>
    <property type="molecule type" value="Genomic_DNA"/>
</dbReference>
<dbReference type="Pfam" id="PF13181">
    <property type="entry name" value="TPR_8"/>
    <property type="match status" value="2"/>
</dbReference>
<dbReference type="Gene3D" id="1.25.40.10">
    <property type="entry name" value="Tetratricopeptide repeat domain"/>
    <property type="match status" value="1"/>
</dbReference>
<keyword evidence="4" id="KW-0472">Membrane</keyword>
<dbReference type="PATRIC" id="fig|1285586.5.peg.2911"/>
<evidence type="ECO:0000256" key="4">
    <source>
        <dbReference type="SAM" id="Phobius"/>
    </source>
</evidence>
<dbReference type="SUPFAM" id="SSF48452">
    <property type="entry name" value="TPR-like"/>
    <property type="match status" value="1"/>
</dbReference>
<dbReference type="SMART" id="SM00028">
    <property type="entry name" value="TPR"/>
    <property type="match status" value="4"/>
</dbReference>
<keyword evidence="1" id="KW-0677">Repeat</keyword>
<comment type="caution">
    <text evidence="5">The sequence shown here is derived from an EMBL/GenBank/DDBJ whole genome shotgun (WGS) entry which is preliminary data.</text>
</comment>
<dbReference type="PANTHER" id="PTHR44186:SF1">
    <property type="entry name" value="BARDET-BIEDL SYNDROME 4 PROTEIN"/>
    <property type="match status" value="1"/>
</dbReference>
<dbReference type="PANTHER" id="PTHR44186">
    <property type="match status" value="1"/>
</dbReference>
<dbReference type="eggNOG" id="COG0457">
    <property type="taxonomic scope" value="Bacteria"/>
</dbReference>
<dbReference type="Proteomes" id="UP000013911">
    <property type="component" value="Unassembled WGS sequence"/>
</dbReference>
<dbReference type="PROSITE" id="PS50005">
    <property type="entry name" value="TPR"/>
    <property type="match status" value="3"/>
</dbReference>
<protein>
    <submittedName>
        <fullName evidence="5">TPR repeat-containing protein</fullName>
    </submittedName>
</protein>
<gene>
    <name evidence="5" type="ORF">H131_14223</name>
</gene>
<dbReference type="HOGENOM" id="CLU_948838_0_0_9"/>